<feature type="domain" description="N-acetyltransferase" evidence="1">
    <location>
        <begin position="21"/>
        <end position="145"/>
    </location>
</feature>
<dbReference type="PANTHER" id="PTHR43441">
    <property type="entry name" value="RIBOSOMAL-PROTEIN-SERINE ACETYLTRANSFERASE"/>
    <property type="match status" value="1"/>
</dbReference>
<comment type="caution">
    <text evidence="2">The sequence shown here is derived from an EMBL/GenBank/DDBJ whole genome shotgun (WGS) entry which is preliminary data.</text>
</comment>
<dbReference type="InterPro" id="IPR051908">
    <property type="entry name" value="Ribosomal_N-acetyltransferase"/>
</dbReference>
<dbReference type="Gene3D" id="3.40.630.30">
    <property type="match status" value="1"/>
</dbReference>
<reference evidence="2 3" key="1">
    <citation type="submission" date="2019-09" db="EMBL/GenBank/DDBJ databases">
        <authorList>
            <person name="Liu P."/>
        </authorList>
    </citation>
    <scope>NUCLEOTIDE SEQUENCE [LARGE SCALE GENOMIC DNA]</scope>
    <source>
        <strain evidence="2 3">TRM68085</strain>
    </source>
</reference>
<dbReference type="RefSeq" id="WP_128851342.1">
    <property type="nucleotide sequence ID" value="NZ_JBHUTW010000021.1"/>
</dbReference>
<keyword evidence="3" id="KW-1185">Reference proteome</keyword>
<dbReference type="GO" id="GO:0005737">
    <property type="term" value="C:cytoplasm"/>
    <property type="evidence" value="ECO:0007669"/>
    <property type="project" value="TreeGrafter"/>
</dbReference>
<sequence>MDTEEAGQELRSGRIVRITHSTDADYELFVQWLSPGGRVAALTGDAGEQVTIAALRREVEVNGSRYCTIRTLAGRPVGMVKFFRIGPEAYEISGAIGEDGLWTKGFGAEGFGLLIEHLFADLGAHRLQFRVGSHNRGMLDMVIRLRFFMLEGILRDRQLVNGERHDLLVWAMLRNEYEALFVRGEWESRPPAGPESSETNPERQLVREMLTNYLRSGVQTSLTAYQPETVG</sequence>
<dbReference type="PANTHER" id="PTHR43441:SF11">
    <property type="entry name" value="RIBOSOMAL-PROTEIN-SERINE ACETYLTRANSFERASE"/>
    <property type="match status" value="1"/>
</dbReference>
<name>A0A5N5EET4_9ACTN</name>
<dbReference type="GO" id="GO:0008999">
    <property type="term" value="F:protein-N-terminal-alanine acetyltransferase activity"/>
    <property type="evidence" value="ECO:0007669"/>
    <property type="project" value="TreeGrafter"/>
</dbReference>
<dbReference type="Proteomes" id="UP000326907">
    <property type="component" value="Unassembled WGS sequence"/>
</dbReference>
<dbReference type="AlphaFoldDB" id="A0A5N5EET4"/>
<evidence type="ECO:0000313" key="3">
    <source>
        <dbReference type="Proteomes" id="UP000326907"/>
    </source>
</evidence>
<dbReference type="SUPFAM" id="SSF55729">
    <property type="entry name" value="Acyl-CoA N-acyltransferases (Nat)"/>
    <property type="match status" value="1"/>
</dbReference>
<accession>A0A5N5EET4</accession>
<organism evidence="2 3">
    <name type="scientific">Streptomyces arboris</name>
    <dbReference type="NCBI Taxonomy" id="2600619"/>
    <lineage>
        <taxon>Bacteria</taxon>
        <taxon>Bacillati</taxon>
        <taxon>Actinomycetota</taxon>
        <taxon>Actinomycetes</taxon>
        <taxon>Kitasatosporales</taxon>
        <taxon>Streptomycetaceae</taxon>
        <taxon>Streptomyces</taxon>
    </lineage>
</organism>
<protein>
    <submittedName>
        <fullName evidence="2">GNAT family N-acetyltransferase</fullName>
    </submittedName>
</protein>
<dbReference type="InterPro" id="IPR000182">
    <property type="entry name" value="GNAT_dom"/>
</dbReference>
<evidence type="ECO:0000259" key="1">
    <source>
        <dbReference type="Pfam" id="PF13302"/>
    </source>
</evidence>
<gene>
    <name evidence="2" type="ORF">F5983_31810</name>
</gene>
<dbReference type="GO" id="GO:1990189">
    <property type="term" value="F:protein N-terminal-serine acetyltransferase activity"/>
    <property type="evidence" value="ECO:0007669"/>
    <property type="project" value="TreeGrafter"/>
</dbReference>
<dbReference type="InterPro" id="IPR016181">
    <property type="entry name" value="Acyl_CoA_acyltransferase"/>
</dbReference>
<dbReference type="EMBL" id="VYUA01000046">
    <property type="protein sequence ID" value="KAB2588573.1"/>
    <property type="molecule type" value="Genomic_DNA"/>
</dbReference>
<proteinExistence type="predicted"/>
<evidence type="ECO:0000313" key="2">
    <source>
        <dbReference type="EMBL" id="KAB2588573.1"/>
    </source>
</evidence>
<dbReference type="Pfam" id="PF13302">
    <property type="entry name" value="Acetyltransf_3"/>
    <property type="match status" value="1"/>
</dbReference>
<keyword evidence="2" id="KW-0808">Transferase</keyword>